<keyword evidence="1" id="KW-0812">Transmembrane</keyword>
<evidence type="ECO:0000256" key="1">
    <source>
        <dbReference type="SAM" id="Phobius"/>
    </source>
</evidence>
<feature type="transmembrane region" description="Helical" evidence="1">
    <location>
        <begin position="42"/>
        <end position="62"/>
    </location>
</feature>
<accession>A0ABR1XEC3</accession>
<evidence type="ECO:0000313" key="3">
    <source>
        <dbReference type="Proteomes" id="UP001433268"/>
    </source>
</evidence>
<feature type="transmembrane region" description="Helical" evidence="1">
    <location>
        <begin position="74"/>
        <end position="104"/>
    </location>
</feature>
<keyword evidence="1" id="KW-1133">Transmembrane helix</keyword>
<dbReference type="RefSeq" id="XP_066675712.1">
    <property type="nucleotide sequence ID" value="XM_066805939.1"/>
</dbReference>
<reference evidence="2 3" key="1">
    <citation type="submission" date="2023-01" db="EMBL/GenBank/DDBJ databases">
        <title>Analysis of 21 Apiospora genomes using comparative genomics revels a genus with tremendous synthesis potential of carbohydrate active enzymes and secondary metabolites.</title>
        <authorList>
            <person name="Sorensen T."/>
        </authorList>
    </citation>
    <scope>NUCLEOTIDE SEQUENCE [LARGE SCALE GENOMIC DNA]</scope>
    <source>
        <strain evidence="2 3">CBS 114990</strain>
    </source>
</reference>
<keyword evidence="1" id="KW-0472">Membrane</keyword>
<protein>
    <submittedName>
        <fullName evidence="2">Uncharacterized protein</fullName>
    </submittedName>
</protein>
<dbReference type="EMBL" id="JAQQWN010000002">
    <property type="protein sequence ID" value="KAK8094939.1"/>
    <property type="molecule type" value="Genomic_DNA"/>
</dbReference>
<evidence type="ECO:0000313" key="2">
    <source>
        <dbReference type="EMBL" id="KAK8094939.1"/>
    </source>
</evidence>
<gene>
    <name evidence="2" type="ORF">PG997_001624</name>
</gene>
<dbReference type="Proteomes" id="UP001433268">
    <property type="component" value="Unassembled WGS sequence"/>
</dbReference>
<comment type="caution">
    <text evidence="2">The sequence shown here is derived from an EMBL/GenBank/DDBJ whole genome shotgun (WGS) entry which is preliminary data.</text>
</comment>
<proteinExistence type="predicted"/>
<keyword evidence="3" id="KW-1185">Reference proteome</keyword>
<organism evidence="2 3">
    <name type="scientific">Apiospora hydei</name>
    <dbReference type="NCBI Taxonomy" id="1337664"/>
    <lineage>
        <taxon>Eukaryota</taxon>
        <taxon>Fungi</taxon>
        <taxon>Dikarya</taxon>
        <taxon>Ascomycota</taxon>
        <taxon>Pezizomycotina</taxon>
        <taxon>Sordariomycetes</taxon>
        <taxon>Xylariomycetidae</taxon>
        <taxon>Amphisphaeriales</taxon>
        <taxon>Apiosporaceae</taxon>
        <taxon>Apiospora</taxon>
    </lineage>
</organism>
<sequence>MSLALNTIQSTLSLLAHALDRIDDIMGYTFQDAVNDPSEGKIIILSLVTIPLCVVATTLRLFAPKRPGTHGFRWDDLFAVLALVGFLGYAISPLLVCSCVFFFYGNRAAAEVAFNSGIAVSGDMSDDDLAILSAKVRFSAQKTSTKILSPSLRS</sequence>
<name>A0ABR1XEC3_9PEZI</name>
<dbReference type="GeneID" id="92038999"/>